<evidence type="ECO:0000256" key="7">
    <source>
        <dbReference type="PROSITE-ProRule" id="PRU01373"/>
    </source>
</evidence>
<dbReference type="GO" id="GO:0009252">
    <property type="term" value="P:peptidoglycan biosynthetic process"/>
    <property type="evidence" value="ECO:0007669"/>
    <property type="project" value="UniProtKB-UniPathway"/>
</dbReference>
<keyword evidence="5 7" id="KW-0573">Peptidoglycan synthesis</keyword>
<feature type="active site" description="Nucleophile" evidence="7">
    <location>
        <position position="758"/>
    </location>
</feature>
<evidence type="ECO:0000256" key="1">
    <source>
        <dbReference type="ARBA" id="ARBA00004752"/>
    </source>
</evidence>
<dbReference type="SUPFAM" id="SSF141523">
    <property type="entry name" value="L,D-transpeptidase catalytic domain-like"/>
    <property type="match status" value="1"/>
</dbReference>
<proteinExistence type="inferred from homology"/>
<gene>
    <name evidence="11" type="ORF">APY04_2853</name>
</gene>
<dbReference type="Gene3D" id="1.10.3810.10">
    <property type="entry name" value="Biosynthetic peptidoglycan transglycosylase-like"/>
    <property type="match status" value="1"/>
</dbReference>
<evidence type="ECO:0000313" key="12">
    <source>
        <dbReference type="Proteomes" id="UP000059074"/>
    </source>
</evidence>
<name>A0A109BAW6_HYPSL</name>
<feature type="compositionally biased region" description="Low complexity" evidence="8">
    <location>
        <begin position="861"/>
        <end position="879"/>
    </location>
</feature>
<comment type="similarity">
    <text evidence="2">Belongs to the YkuD family.</text>
</comment>
<dbReference type="PATRIC" id="fig|121290.4.peg.3586"/>
<dbReference type="RefSeq" id="WP_068463591.1">
    <property type="nucleotide sequence ID" value="NZ_LMTR01000081.1"/>
</dbReference>
<evidence type="ECO:0000256" key="2">
    <source>
        <dbReference type="ARBA" id="ARBA00005992"/>
    </source>
</evidence>
<comment type="caution">
    <text evidence="11">The sequence shown here is derived from an EMBL/GenBank/DDBJ whole genome shotgun (WGS) entry which is preliminary data.</text>
</comment>
<dbReference type="PANTHER" id="PTHR41533">
    <property type="entry name" value="L,D-TRANSPEPTIDASE HI_1667-RELATED"/>
    <property type="match status" value="1"/>
</dbReference>
<dbReference type="InterPro" id="IPR001264">
    <property type="entry name" value="Glyco_trans_51"/>
</dbReference>
<dbReference type="Pfam" id="PF20142">
    <property type="entry name" value="Scaffold"/>
    <property type="match status" value="1"/>
</dbReference>
<keyword evidence="9" id="KW-1133">Transmembrane helix</keyword>
<evidence type="ECO:0000256" key="4">
    <source>
        <dbReference type="ARBA" id="ARBA00022960"/>
    </source>
</evidence>
<evidence type="ECO:0000256" key="8">
    <source>
        <dbReference type="SAM" id="MobiDB-lite"/>
    </source>
</evidence>
<dbReference type="InterPro" id="IPR023346">
    <property type="entry name" value="Lysozyme-like_dom_sf"/>
</dbReference>
<evidence type="ECO:0000256" key="3">
    <source>
        <dbReference type="ARBA" id="ARBA00022679"/>
    </source>
</evidence>
<keyword evidence="4 7" id="KW-0133">Cell shape</keyword>
<feature type="domain" description="L,D-TPase catalytic" evidence="10">
    <location>
        <begin position="610"/>
        <end position="786"/>
    </location>
</feature>
<dbReference type="InterPro" id="IPR036950">
    <property type="entry name" value="PBP_transglycosylase"/>
</dbReference>
<feature type="compositionally biased region" description="Low complexity" evidence="8">
    <location>
        <begin position="886"/>
        <end position="897"/>
    </location>
</feature>
<dbReference type="EMBL" id="LMTR01000081">
    <property type="protein sequence ID" value="KWT65391.1"/>
    <property type="molecule type" value="Genomic_DNA"/>
</dbReference>
<keyword evidence="12" id="KW-1185">Reference proteome</keyword>
<dbReference type="Pfam" id="PF00912">
    <property type="entry name" value="Transgly"/>
    <property type="match status" value="1"/>
</dbReference>
<dbReference type="SUPFAM" id="SSF53955">
    <property type="entry name" value="Lysozyme-like"/>
    <property type="match status" value="1"/>
</dbReference>
<dbReference type="InterPro" id="IPR005490">
    <property type="entry name" value="LD_TPept_cat_dom"/>
</dbReference>
<accession>A0A109BAW6</accession>
<comment type="pathway">
    <text evidence="1 7">Cell wall biogenesis; peptidoglycan biosynthesis.</text>
</comment>
<dbReference type="CDD" id="cd16913">
    <property type="entry name" value="YkuD_like"/>
    <property type="match status" value="1"/>
</dbReference>
<reference evidence="11 12" key="1">
    <citation type="submission" date="2015-10" db="EMBL/GenBank/DDBJ databases">
        <title>Transcriptomic analysis of a linuron degrading triple-species bacterial consortium.</title>
        <authorList>
            <person name="Albers P."/>
        </authorList>
    </citation>
    <scope>NUCLEOTIDE SEQUENCE [LARGE SCALE GENOMIC DNA]</scope>
    <source>
        <strain evidence="11 12">WDL6</strain>
    </source>
</reference>
<feature type="compositionally biased region" description="Low complexity" evidence="8">
    <location>
        <begin position="905"/>
        <end position="914"/>
    </location>
</feature>
<evidence type="ECO:0000313" key="11">
    <source>
        <dbReference type="EMBL" id="KWT65391.1"/>
    </source>
</evidence>
<dbReference type="InterPro" id="IPR052905">
    <property type="entry name" value="LD-transpeptidase_YkuD-like"/>
</dbReference>
<keyword evidence="3" id="KW-0808">Transferase</keyword>
<dbReference type="GO" id="GO:0004180">
    <property type="term" value="F:carboxypeptidase activity"/>
    <property type="evidence" value="ECO:0007669"/>
    <property type="project" value="UniProtKB-ARBA"/>
</dbReference>
<dbReference type="InterPro" id="IPR038063">
    <property type="entry name" value="Transpep_catalytic_dom"/>
</dbReference>
<dbReference type="GO" id="GO:0008360">
    <property type="term" value="P:regulation of cell shape"/>
    <property type="evidence" value="ECO:0007669"/>
    <property type="project" value="UniProtKB-UniRule"/>
</dbReference>
<sequence length="925" mass="102184">MSERTEAGNFVGIEPQTLTDQATENFRSFLRNALRNRIVRYVMAAVLTVVALLLIAYIALRIALINLGPPPLAKIAHFRPSTTDRSALIARNGRSAPKPMAIALDPNEVDQRYLAMLFTFEDRRFYSHYGIDPVGLVRAVRDLVVSQRIITGGSTLTMQVARLLDNKYERTASVKTQQILRAIQLEMTLTKREILSLYLGLAPFGGRIKGVQEASQKLFGKEPKSLTISEAALLVALPQAPEARRLDRHAKAARRARNFVLKTVAAAGVITPEEARIAALEPLAAESSQMPPKPLPKPSPNVASLFAGLTLGINFVATPAIAAPIEPPKSNYFVGSERQIVLDVRKQLHGQRADDATQEDRNALWMFYSARDKPLWTTRQGWTRGAEAAIDELKRAGDWGLDAAEFDIPQLSPAMAEQMDANQLAAAEVGLSLAILKYARHARGGRIEDPATQLSSYLDRKPQLKPPYLVISDIAASGVPDIFLQKLHPQHEQFKRLREQYLSLRNGDKASTVSVPAKGNVMRPATTHDDIALVRERLGVPLRGGDPYFYDDELVEAVKKYQERKGVSPANGTITWRTRRAFNESPKVTAQALLANMEEWRWMPDDLGDTHVWVNVPDYKVQVVHNGNVVHEERVVVGTTSTQTPIFSHDIETIYFHPRWTVPPSIKMQTVYPSLQRGGGYFYSNGLKLIRNGKVVNPSKVNWSRSDIRNYDIYQPPGPGNVLGKVKFTFPNKHAVYLHDTPSKSLFNSSQRTFSHGCIRVRNPVTLAEVLLQYDKGWDADTVQALLKGTPEENGVQLEHHIPVHITYFTASVDENGDVQTAKDVYGHEKRISLALAGKWKDIDKGRDHLAPATVARSQERPSSANSSSSSRQAASGNRATRRTASRGSAGSNRARSSGGGGGYTTRVSGSSGSANDVFRGSFGR</sequence>
<keyword evidence="9" id="KW-0812">Transmembrane</keyword>
<feature type="transmembrane region" description="Helical" evidence="9">
    <location>
        <begin position="38"/>
        <end position="60"/>
    </location>
</feature>
<dbReference type="OrthoDB" id="9778545at2"/>
<dbReference type="UniPathway" id="UPA00219"/>
<evidence type="ECO:0000256" key="6">
    <source>
        <dbReference type="ARBA" id="ARBA00023316"/>
    </source>
</evidence>
<evidence type="ECO:0000259" key="10">
    <source>
        <dbReference type="PROSITE" id="PS52029"/>
    </source>
</evidence>
<keyword evidence="6 7" id="KW-0961">Cell wall biogenesis/degradation</keyword>
<dbReference type="AlphaFoldDB" id="A0A109BAW6"/>
<evidence type="ECO:0000256" key="5">
    <source>
        <dbReference type="ARBA" id="ARBA00022984"/>
    </source>
</evidence>
<evidence type="ECO:0000256" key="9">
    <source>
        <dbReference type="SAM" id="Phobius"/>
    </source>
</evidence>
<dbReference type="GO" id="GO:0071555">
    <property type="term" value="P:cell wall organization"/>
    <property type="evidence" value="ECO:0007669"/>
    <property type="project" value="UniProtKB-UniRule"/>
</dbReference>
<feature type="active site" description="Proton donor/acceptor" evidence="7">
    <location>
        <position position="739"/>
    </location>
</feature>
<keyword evidence="9" id="KW-0472">Membrane</keyword>
<feature type="region of interest" description="Disordered" evidence="8">
    <location>
        <begin position="852"/>
        <end position="925"/>
    </location>
</feature>
<dbReference type="Pfam" id="PF03734">
    <property type="entry name" value="YkuD"/>
    <property type="match status" value="1"/>
</dbReference>
<organism evidence="11 12">
    <name type="scientific">Hyphomicrobium sulfonivorans</name>
    <dbReference type="NCBI Taxonomy" id="121290"/>
    <lineage>
        <taxon>Bacteria</taxon>
        <taxon>Pseudomonadati</taxon>
        <taxon>Pseudomonadota</taxon>
        <taxon>Alphaproteobacteria</taxon>
        <taxon>Hyphomicrobiales</taxon>
        <taxon>Hyphomicrobiaceae</taxon>
        <taxon>Hyphomicrobium</taxon>
    </lineage>
</organism>
<dbReference type="InterPro" id="IPR045380">
    <property type="entry name" value="LD_TPept_scaffold_dom"/>
</dbReference>
<dbReference type="Proteomes" id="UP000059074">
    <property type="component" value="Unassembled WGS sequence"/>
</dbReference>
<dbReference type="Gene3D" id="2.40.440.10">
    <property type="entry name" value="L,D-transpeptidase catalytic domain-like"/>
    <property type="match status" value="1"/>
</dbReference>
<dbReference type="GO" id="GO:0016740">
    <property type="term" value="F:transferase activity"/>
    <property type="evidence" value="ECO:0007669"/>
    <property type="project" value="UniProtKB-KW"/>
</dbReference>
<dbReference type="STRING" id="121290.APY04_2853"/>
<dbReference type="PANTHER" id="PTHR41533:SF2">
    <property type="entry name" value="BLR7131 PROTEIN"/>
    <property type="match status" value="1"/>
</dbReference>
<protein>
    <recommendedName>
        <fullName evidence="10">L,D-TPase catalytic domain-containing protein</fullName>
    </recommendedName>
</protein>
<dbReference type="PROSITE" id="PS52029">
    <property type="entry name" value="LD_TPASE"/>
    <property type="match status" value="1"/>
</dbReference>